<keyword evidence="6 8" id="KW-1133">Transmembrane helix</keyword>
<reference evidence="9" key="3">
    <citation type="submission" date="2025-08" db="UniProtKB">
        <authorList>
            <consortium name="Ensembl"/>
        </authorList>
    </citation>
    <scope>IDENTIFICATION</scope>
</reference>
<dbReference type="Ensembl" id="ENSELUT00000022326.3">
    <property type="protein sequence ID" value="ENSELUP00000013715.2"/>
    <property type="gene ID" value="ENSELUG00000014080.3"/>
</dbReference>
<keyword evidence="7 8" id="KW-0472">Membrane</keyword>
<keyword evidence="10" id="KW-1185">Reference proteome</keyword>
<feature type="transmembrane region" description="Helical" evidence="8">
    <location>
        <begin position="173"/>
        <end position="195"/>
    </location>
</feature>
<feature type="transmembrane region" description="Helical" evidence="8">
    <location>
        <begin position="361"/>
        <end position="381"/>
    </location>
</feature>
<dbReference type="Pfam" id="PF13347">
    <property type="entry name" value="MFS_2"/>
    <property type="match status" value="1"/>
</dbReference>
<feature type="transmembrane region" description="Helical" evidence="8">
    <location>
        <begin position="219"/>
        <end position="242"/>
    </location>
</feature>
<dbReference type="Bgee" id="ENSELUG00000014080">
    <property type="expression patterns" value="Expressed in pharyngeal gill and 11 other cell types or tissues"/>
</dbReference>
<dbReference type="CDD" id="cd17452">
    <property type="entry name" value="MFS_MFSD2B"/>
    <property type="match status" value="1"/>
</dbReference>
<dbReference type="SUPFAM" id="SSF103473">
    <property type="entry name" value="MFS general substrate transporter"/>
    <property type="match status" value="1"/>
</dbReference>
<dbReference type="PANTHER" id="PTHR11328:SF30">
    <property type="entry name" value="SPHINGOSINE-1-PHOSPHATE TRANSPORTER MFSD2B"/>
    <property type="match status" value="1"/>
</dbReference>
<evidence type="ECO:0000256" key="2">
    <source>
        <dbReference type="ARBA" id="ARBA00008335"/>
    </source>
</evidence>
<dbReference type="AlphaFoldDB" id="A0A3P8YCZ3"/>
<dbReference type="FunFam" id="1.20.1250.20:FF:000260">
    <property type="entry name" value="Major facilitator superfamily domain containing 2B"/>
    <property type="match status" value="1"/>
</dbReference>
<feature type="transmembrane region" description="Helical" evidence="8">
    <location>
        <begin position="402"/>
        <end position="430"/>
    </location>
</feature>
<protein>
    <recommendedName>
        <fullName evidence="11">Major facilitator superfamily domain containing 2B</fullName>
    </recommendedName>
</protein>
<comment type="subcellular location">
    <subcellularLocation>
        <location evidence="1">Cell membrane</location>
        <topology evidence="1">Multi-pass membrane protein</topology>
    </subcellularLocation>
</comment>
<dbReference type="Proteomes" id="UP000265140">
    <property type="component" value="Chromosome 18"/>
</dbReference>
<dbReference type="FunFam" id="1.20.1250.20:FF:000183">
    <property type="entry name" value="sodium-dependent lysophosphatidylcholine symporter 1 isoform X2"/>
    <property type="match status" value="1"/>
</dbReference>
<feature type="transmembrane region" description="Helical" evidence="8">
    <location>
        <begin position="129"/>
        <end position="152"/>
    </location>
</feature>
<evidence type="ECO:0000256" key="1">
    <source>
        <dbReference type="ARBA" id="ARBA00004651"/>
    </source>
</evidence>
<evidence type="ECO:0000256" key="3">
    <source>
        <dbReference type="ARBA" id="ARBA00022448"/>
    </source>
</evidence>
<evidence type="ECO:0000256" key="5">
    <source>
        <dbReference type="ARBA" id="ARBA00022692"/>
    </source>
</evidence>
<reference evidence="9" key="2">
    <citation type="submission" date="2020-02" db="EMBL/GenBank/DDBJ databases">
        <title>Esox lucius (northern pike) genome, fEsoLuc1, primary haplotype.</title>
        <authorList>
            <person name="Myers G."/>
            <person name="Karagic N."/>
            <person name="Meyer A."/>
            <person name="Pippel M."/>
            <person name="Reichard M."/>
            <person name="Winkler S."/>
            <person name="Tracey A."/>
            <person name="Sims Y."/>
            <person name="Howe K."/>
            <person name="Rhie A."/>
            <person name="Formenti G."/>
            <person name="Durbin R."/>
            <person name="Fedrigo O."/>
            <person name="Jarvis E.D."/>
        </authorList>
    </citation>
    <scope>NUCLEOTIDE SEQUENCE [LARGE SCALE GENOMIC DNA]</scope>
</reference>
<evidence type="ECO:0000256" key="7">
    <source>
        <dbReference type="ARBA" id="ARBA00023136"/>
    </source>
</evidence>
<dbReference type="InterPro" id="IPR036259">
    <property type="entry name" value="MFS_trans_sf"/>
</dbReference>
<dbReference type="PANTHER" id="PTHR11328">
    <property type="entry name" value="MAJOR FACILITATOR SUPERFAMILY DOMAIN-CONTAINING PROTEIN"/>
    <property type="match status" value="1"/>
</dbReference>
<feature type="transmembrane region" description="Helical" evidence="8">
    <location>
        <begin position="99"/>
        <end position="117"/>
    </location>
</feature>
<dbReference type="GO" id="GO:0046624">
    <property type="term" value="F:sphingolipid transporter activity"/>
    <property type="evidence" value="ECO:0007669"/>
    <property type="project" value="TreeGrafter"/>
</dbReference>
<evidence type="ECO:0000256" key="4">
    <source>
        <dbReference type="ARBA" id="ARBA00022475"/>
    </source>
</evidence>
<evidence type="ECO:0000313" key="10">
    <source>
        <dbReference type="Proteomes" id="UP000265140"/>
    </source>
</evidence>
<keyword evidence="4" id="KW-1003">Cell membrane</keyword>
<feature type="transmembrane region" description="Helical" evidence="8">
    <location>
        <begin position="306"/>
        <end position="325"/>
    </location>
</feature>
<dbReference type="Gene3D" id="1.20.1250.20">
    <property type="entry name" value="MFS general substrate transporter like domains"/>
    <property type="match status" value="1"/>
</dbReference>
<name>A0A3P8YCZ3_ESOLU</name>
<comment type="similarity">
    <text evidence="2">Belongs to the major facilitator superfamily.</text>
</comment>
<feature type="transmembrane region" description="Helical" evidence="8">
    <location>
        <begin position="450"/>
        <end position="471"/>
    </location>
</feature>
<keyword evidence="5 8" id="KW-0812">Transmembrane</keyword>
<dbReference type="GO" id="GO:0015293">
    <property type="term" value="F:symporter activity"/>
    <property type="evidence" value="ECO:0007669"/>
    <property type="project" value="InterPro"/>
</dbReference>
<reference evidence="9" key="4">
    <citation type="submission" date="2025-09" db="UniProtKB">
        <authorList>
            <consortium name="Ensembl"/>
        </authorList>
    </citation>
    <scope>IDENTIFICATION</scope>
</reference>
<feature type="transmembrane region" description="Helical" evidence="8">
    <location>
        <begin position="337"/>
        <end position="355"/>
    </location>
</feature>
<reference evidence="10" key="1">
    <citation type="journal article" date="2014" name="PLoS ONE">
        <title>The genome and linkage map of the northern pike (Esox lucius): conserved synteny revealed between the salmonid sister group and the Neoteleostei.</title>
        <authorList>
            <person name="Rondeau E.B."/>
            <person name="Minkley D.R."/>
            <person name="Leong J.S."/>
            <person name="Messmer A.M."/>
            <person name="Jantzen J.R."/>
            <person name="von Schalburg K.R."/>
            <person name="Lemon C."/>
            <person name="Bird N.H."/>
            <person name="Koop B.F."/>
        </authorList>
    </citation>
    <scope>NUCLEOTIDE SEQUENCE</scope>
</reference>
<evidence type="ECO:0008006" key="11">
    <source>
        <dbReference type="Google" id="ProtNLM"/>
    </source>
</evidence>
<evidence type="ECO:0000256" key="8">
    <source>
        <dbReference type="SAM" id="Phobius"/>
    </source>
</evidence>
<proteinExistence type="inferred from homology"/>
<accession>A0A3P8YCZ3</accession>
<dbReference type="GO" id="GO:0008643">
    <property type="term" value="P:carbohydrate transport"/>
    <property type="evidence" value="ECO:0007669"/>
    <property type="project" value="InterPro"/>
</dbReference>
<evidence type="ECO:0000313" key="9">
    <source>
        <dbReference type="Ensembl" id="ENSELUP00000013715.2"/>
    </source>
</evidence>
<keyword evidence="3" id="KW-0813">Transport</keyword>
<organism evidence="9 10">
    <name type="scientific">Esox lucius</name>
    <name type="common">Northern pike</name>
    <dbReference type="NCBI Taxonomy" id="8010"/>
    <lineage>
        <taxon>Eukaryota</taxon>
        <taxon>Metazoa</taxon>
        <taxon>Chordata</taxon>
        <taxon>Craniata</taxon>
        <taxon>Vertebrata</taxon>
        <taxon>Euteleostomi</taxon>
        <taxon>Actinopterygii</taxon>
        <taxon>Neopterygii</taxon>
        <taxon>Teleostei</taxon>
        <taxon>Protacanthopterygii</taxon>
        <taxon>Esociformes</taxon>
        <taxon>Esocidae</taxon>
        <taxon>Esox</taxon>
    </lineage>
</organism>
<evidence type="ECO:0000256" key="6">
    <source>
        <dbReference type="ARBA" id="ARBA00022989"/>
    </source>
</evidence>
<gene>
    <name evidence="9" type="primary">MFSD2B</name>
</gene>
<dbReference type="GeneTree" id="ENSGT00390000005318"/>
<dbReference type="InterPro" id="IPR039672">
    <property type="entry name" value="MFS_2"/>
</dbReference>
<dbReference type="GO" id="GO:0005886">
    <property type="term" value="C:plasma membrane"/>
    <property type="evidence" value="ECO:0007669"/>
    <property type="project" value="UniProtKB-SubCell"/>
</dbReference>
<feature type="transmembrane region" description="Helical" evidence="8">
    <location>
        <begin position="263"/>
        <end position="286"/>
    </location>
</feature>
<sequence length="487" mass="54533">AVKIHTKDIFHLRLVSVLSKLDQKLSVCSKLCFAIGGVPNQVAGSATAFFLQIYLLDVAQINPFQASMVLFIGKAWGAVTDPVVGFFITKSRWTKIGRLMPWMVGCTPFVVVSYFYLWFVPPFTNGRFIWYLGFYCLYQTLITCFHVPYSALTMFLSTDQKERDSATAYRMTLEVLGTLVGAAIQGQIVAGAHTLKHCPQHNNNTTVTTKYQTKHNKELYMIAAGVIGGVFLICTVVMFLGVKEREDPYISKTEKQIPFHKGFFLVMRHGPYLTLTTAFLFISVAIQLVQSNFVLFCTYAVDLRDHFQNIVLTILVSAVVSIPLWQWFLERFGKKTAAFCGITWMMPFTMMLVFIPNLVVAYVVAVSSGLSVAASLLLPWSMLPDVVDDFRLANPHCKGYEAIFYSFYVFFTKFAAGISLGVSTLCLEFAGYDTGACRQPAQVAYTLKLLIGAAPVAFIVTGLLILLLYPISEDVRLRNKLCLEELR</sequence>